<gene>
    <name evidence="1" type="ORF">GSPATT00014540001</name>
</gene>
<evidence type="ECO:0000313" key="1">
    <source>
        <dbReference type="EMBL" id="CAK79610.1"/>
    </source>
</evidence>
<evidence type="ECO:0000313" key="2">
    <source>
        <dbReference type="Proteomes" id="UP000000600"/>
    </source>
</evidence>
<dbReference type="RefSeq" id="XP_001447007.1">
    <property type="nucleotide sequence ID" value="XM_001446970.2"/>
</dbReference>
<evidence type="ECO:0008006" key="3">
    <source>
        <dbReference type="Google" id="ProtNLM"/>
    </source>
</evidence>
<organism evidence="1 2">
    <name type="scientific">Paramecium tetraurelia</name>
    <dbReference type="NCBI Taxonomy" id="5888"/>
    <lineage>
        <taxon>Eukaryota</taxon>
        <taxon>Sar</taxon>
        <taxon>Alveolata</taxon>
        <taxon>Ciliophora</taxon>
        <taxon>Intramacronucleata</taxon>
        <taxon>Oligohymenophorea</taxon>
        <taxon>Peniculida</taxon>
        <taxon>Parameciidae</taxon>
        <taxon>Paramecium</taxon>
    </lineage>
</organism>
<sequence>MKQQFYQQQGMNTKNEKYELSSQLKTHQNSRCNFAEILQNWKRIQPEQTFYPLFCQSLIFKNIKKRGRLKLQQQLQNLLHIMYLKMKIADDLRLLALLVLLNYVGRLEGIILQIKKIEQLIFFEILVPFSHLFASLPKLIRVTNRLLITVVFLLEMFPFNSFK</sequence>
<dbReference type="AlphaFoldDB" id="A0D993"/>
<name>A0D993_PARTE</name>
<dbReference type="HOGENOM" id="CLU_1630236_0_0_1"/>
<keyword evidence="2" id="KW-1185">Reference proteome</keyword>
<dbReference type="Proteomes" id="UP000000600">
    <property type="component" value="Unassembled WGS sequence"/>
</dbReference>
<reference evidence="1 2" key="1">
    <citation type="journal article" date="2006" name="Nature">
        <title>Global trends of whole-genome duplications revealed by the ciliate Paramecium tetraurelia.</title>
        <authorList>
            <consortium name="Genoscope"/>
            <person name="Aury J.-M."/>
            <person name="Jaillon O."/>
            <person name="Duret L."/>
            <person name="Noel B."/>
            <person name="Jubin C."/>
            <person name="Porcel B.M."/>
            <person name="Segurens B."/>
            <person name="Daubin V."/>
            <person name="Anthouard V."/>
            <person name="Aiach N."/>
            <person name="Arnaiz O."/>
            <person name="Billaut A."/>
            <person name="Beisson J."/>
            <person name="Blanc I."/>
            <person name="Bouhouche K."/>
            <person name="Camara F."/>
            <person name="Duharcourt S."/>
            <person name="Guigo R."/>
            <person name="Gogendeau D."/>
            <person name="Katinka M."/>
            <person name="Keller A.-M."/>
            <person name="Kissmehl R."/>
            <person name="Klotz C."/>
            <person name="Koll F."/>
            <person name="Le Moue A."/>
            <person name="Lepere C."/>
            <person name="Malinsky S."/>
            <person name="Nowacki M."/>
            <person name="Nowak J.K."/>
            <person name="Plattner H."/>
            <person name="Poulain J."/>
            <person name="Ruiz F."/>
            <person name="Serrano V."/>
            <person name="Zagulski M."/>
            <person name="Dessen P."/>
            <person name="Betermier M."/>
            <person name="Weissenbach J."/>
            <person name="Scarpelli C."/>
            <person name="Schachter V."/>
            <person name="Sperling L."/>
            <person name="Meyer E."/>
            <person name="Cohen J."/>
            <person name="Wincker P."/>
        </authorList>
    </citation>
    <scope>NUCLEOTIDE SEQUENCE [LARGE SCALE GENOMIC DNA]</scope>
    <source>
        <strain evidence="1 2">Stock d4-2</strain>
    </source>
</reference>
<proteinExistence type="predicted"/>
<dbReference type="EMBL" id="CT868341">
    <property type="protein sequence ID" value="CAK79610.1"/>
    <property type="molecule type" value="Genomic_DNA"/>
</dbReference>
<dbReference type="InParanoid" id="A0D993"/>
<protein>
    <recommendedName>
        <fullName evidence="3">Transmembrane protein</fullName>
    </recommendedName>
</protein>
<accession>A0D993</accession>
<dbReference type="GeneID" id="5032793"/>
<dbReference type="KEGG" id="ptm:GSPATT00014540001"/>